<dbReference type="Gene3D" id="3.90.1200.10">
    <property type="match status" value="1"/>
</dbReference>
<reference evidence="2 3" key="1">
    <citation type="submission" date="2018-12" db="EMBL/GenBank/DDBJ databases">
        <title>Legionella sp,whole genome shotgun sequence.</title>
        <authorList>
            <person name="Wu H."/>
        </authorList>
    </citation>
    <scope>NUCLEOTIDE SEQUENCE [LARGE SCALE GENOMIC DNA]</scope>
    <source>
        <strain evidence="3">km714</strain>
    </source>
</reference>
<comment type="caution">
    <text evidence="2">The sequence shown here is derived from an EMBL/GenBank/DDBJ whole genome shotgun (WGS) entry which is preliminary data.</text>
</comment>
<protein>
    <recommendedName>
        <fullName evidence="1">Aminoglycoside phosphotransferase domain-containing protein</fullName>
    </recommendedName>
</protein>
<gene>
    <name evidence="2" type="ORF">EKM59_01825</name>
</gene>
<name>A0A3S0VP23_9GAMM</name>
<dbReference type="SUPFAM" id="SSF56112">
    <property type="entry name" value="Protein kinase-like (PK-like)"/>
    <property type="match status" value="1"/>
</dbReference>
<proteinExistence type="predicted"/>
<evidence type="ECO:0000313" key="3">
    <source>
        <dbReference type="Proteomes" id="UP000288012"/>
    </source>
</evidence>
<dbReference type="Proteomes" id="UP000288012">
    <property type="component" value="Unassembled WGS sequence"/>
</dbReference>
<keyword evidence="3" id="KW-1185">Reference proteome</keyword>
<organism evidence="2 3">
    <name type="scientific">Legionella septentrionalis</name>
    <dbReference type="NCBI Taxonomy" id="2498109"/>
    <lineage>
        <taxon>Bacteria</taxon>
        <taxon>Pseudomonadati</taxon>
        <taxon>Pseudomonadota</taxon>
        <taxon>Gammaproteobacteria</taxon>
        <taxon>Legionellales</taxon>
        <taxon>Legionellaceae</taxon>
        <taxon>Legionella</taxon>
    </lineage>
</organism>
<dbReference type="EMBL" id="RZGR01000004">
    <property type="protein sequence ID" value="RUQ90373.1"/>
    <property type="molecule type" value="Genomic_DNA"/>
</dbReference>
<dbReference type="InterPro" id="IPR011009">
    <property type="entry name" value="Kinase-like_dom_sf"/>
</dbReference>
<sequence>MQNEIAIYEDLFKQKILSIQVQQSPYGSSIHFLVLPDGSEWVVKIIPAQNWLGDFDEKYLNFTESIAAQVAVSLQLTKSAKLWETGNFAVQVAGTWRLFIPYCPGKVLVTCSKEQAFKLGSILASLHQLDLPKEGSKPFPQPTAARSPFLLQMVEECCHHHLHAYEDWVTSHRDIHLGNVIWKKNIPYLIDWNSAGLIHPFVELIGLAVNCAGIAAGRFNPHSFSAALCGYRKQAGRLPASDKPLWSLCYQSWLLWLEFKTKQNEENEIKNTLRAIALLKEKMEVIKNIYYAA</sequence>
<dbReference type="Pfam" id="PF01636">
    <property type="entry name" value="APH"/>
    <property type="match status" value="1"/>
</dbReference>
<accession>A0A3S0VP23</accession>
<feature type="domain" description="Aminoglycoside phosphotransferase" evidence="1">
    <location>
        <begin position="32"/>
        <end position="210"/>
    </location>
</feature>
<evidence type="ECO:0000259" key="1">
    <source>
        <dbReference type="Pfam" id="PF01636"/>
    </source>
</evidence>
<evidence type="ECO:0000313" key="2">
    <source>
        <dbReference type="EMBL" id="RUQ90373.1"/>
    </source>
</evidence>
<dbReference type="AlphaFoldDB" id="A0A3S0VP23"/>
<dbReference type="InterPro" id="IPR002575">
    <property type="entry name" value="Aminoglycoside_PTrfase"/>
</dbReference>